<dbReference type="MEROPS" id="T02.002"/>
<dbReference type="EMBL" id="CP033238">
    <property type="protein sequence ID" value="AZF74970.1"/>
    <property type="molecule type" value="Genomic_DNA"/>
</dbReference>
<dbReference type="EMBL" id="CP011056">
    <property type="protein sequence ID" value="AKA75298.1"/>
    <property type="molecule type" value="Genomic_DNA"/>
</dbReference>
<dbReference type="PATRIC" id="fig|2287.6.peg.162"/>
<evidence type="ECO:0000256" key="9">
    <source>
        <dbReference type="PIRSR" id="PIRSR600246-2"/>
    </source>
</evidence>
<dbReference type="GO" id="GO:0006508">
    <property type="term" value="P:proteolysis"/>
    <property type="evidence" value="ECO:0007669"/>
    <property type="project" value="UniProtKB-KW"/>
</dbReference>
<dbReference type="FunFam" id="3.60.20.30:FF:000001">
    <property type="entry name" value="Isoaspartyl peptidase/L-asparaginase"/>
    <property type="match status" value="1"/>
</dbReference>
<reference evidence="12" key="5">
    <citation type="submission" date="2018-10" db="EMBL/GenBank/DDBJ databases">
        <authorList>
            <person name="McCarthy S."/>
            <person name="Gradnigo J."/>
            <person name="Johnson T."/>
            <person name="Payne S."/>
            <person name="Lipzen A."/>
            <person name="Schackwitz W."/>
            <person name="Martin J."/>
            <person name="Moriyama E."/>
            <person name="Blum P."/>
        </authorList>
    </citation>
    <scope>NUCLEOTIDE SEQUENCE</scope>
    <source>
        <strain evidence="11">SARC-B</strain>
        <strain evidence="12">SARC-C</strain>
        <strain evidence="13">SULA</strain>
    </source>
</reference>
<dbReference type="Pfam" id="PF01112">
    <property type="entry name" value="Asparaginase_2"/>
    <property type="match status" value="2"/>
</dbReference>
<evidence type="ECO:0000256" key="7">
    <source>
        <dbReference type="ARBA" id="ARBA00049366"/>
    </source>
</evidence>
<protein>
    <recommendedName>
        <fullName evidence="6">Plant-type L-asparaginase</fullName>
        <ecNumber evidence="1">3.5.1.1</ecNumber>
    </recommendedName>
    <alternativeName>
        <fullName evidence="5">L-asparagine amidohydrolase</fullName>
    </alternativeName>
</protein>
<dbReference type="Proteomes" id="UP000273194">
    <property type="component" value="Chromosome"/>
</dbReference>
<evidence type="ECO:0000313" key="23">
    <source>
        <dbReference type="Proteomes" id="UP000033057"/>
    </source>
</evidence>
<dbReference type="OMA" id="MGIIMVD"/>
<comment type="catalytic activity">
    <reaction evidence="7">
        <text>L-asparagine + H2O = L-aspartate + NH4(+)</text>
        <dbReference type="Rhea" id="RHEA:21016"/>
        <dbReference type="ChEBI" id="CHEBI:15377"/>
        <dbReference type="ChEBI" id="CHEBI:28938"/>
        <dbReference type="ChEBI" id="CHEBI:29991"/>
        <dbReference type="ChEBI" id="CHEBI:58048"/>
        <dbReference type="EC" id="3.5.1.1"/>
    </reaction>
</comment>
<evidence type="ECO:0000256" key="8">
    <source>
        <dbReference type="PIRSR" id="PIRSR600246-1"/>
    </source>
</evidence>
<dbReference type="EMBL" id="CP033241">
    <property type="protein sequence ID" value="AZF82791.1"/>
    <property type="molecule type" value="Genomic_DNA"/>
</dbReference>
<evidence type="ECO:0000313" key="30">
    <source>
        <dbReference type="Proteomes" id="UP000273443"/>
    </source>
</evidence>
<dbReference type="EMBL" id="CP033236">
    <property type="protein sequence ID" value="AZF69730.1"/>
    <property type="molecule type" value="Genomic_DNA"/>
</dbReference>
<dbReference type="InterPro" id="IPR000246">
    <property type="entry name" value="Peptidase_T2"/>
</dbReference>
<evidence type="ECO:0000313" key="24">
    <source>
        <dbReference type="Proteomes" id="UP000033085"/>
    </source>
</evidence>
<evidence type="ECO:0000313" key="17">
    <source>
        <dbReference type="EMBL" id="AZF74970.1"/>
    </source>
</evidence>
<evidence type="ECO:0000313" key="14">
    <source>
        <dbReference type="EMBL" id="AZF67110.1"/>
    </source>
</evidence>
<dbReference type="EMBL" id="CP033235">
    <property type="protein sequence ID" value="AZF67110.1"/>
    <property type="molecule type" value="Genomic_DNA"/>
</dbReference>
<keyword evidence="2" id="KW-0645">Protease</keyword>
<dbReference type="PANTHER" id="PTHR10188">
    <property type="entry name" value="L-ASPARAGINASE"/>
    <property type="match status" value="1"/>
</dbReference>
<evidence type="ECO:0000256" key="1">
    <source>
        <dbReference type="ARBA" id="ARBA00012920"/>
    </source>
</evidence>
<evidence type="ECO:0000313" key="18">
    <source>
        <dbReference type="EMBL" id="AZF77577.1"/>
    </source>
</evidence>
<dbReference type="Proteomes" id="UP000033085">
    <property type="component" value="Chromosome"/>
</dbReference>
<dbReference type="EMBL" id="CP050869">
    <property type="protein sequence ID" value="QPG49615.1"/>
    <property type="molecule type" value="Genomic_DNA"/>
</dbReference>
<feature type="site" description="Cleavage; by autolysis" evidence="10">
    <location>
        <begin position="140"/>
        <end position="141"/>
    </location>
</feature>
<reference evidence="22" key="2">
    <citation type="submission" date="2016-04" db="EMBL/GenBank/DDBJ databases">
        <authorList>
            <person name="Evans L.H."/>
            <person name="Alamgir A."/>
            <person name="Owens N."/>
            <person name="Weber N.D."/>
            <person name="Virtaneva K."/>
            <person name="Barbian K."/>
            <person name="Babar A."/>
            <person name="Rosenke K."/>
        </authorList>
    </citation>
    <scope>NUCLEOTIDE SEQUENCE</scope>
    <source>
        <strain evidence="22">P1</strain>
    </source>
</reference>
<dbReference type="InterPro" id="IPR029055">
    <property type="entry name" value="Ntn_hydrolases_N"/>
</dbReference>
<evidence type="ECO:0000313" key="19">
    <source>
        <dbReference type="EMBL" id="AZF80185.1"/>
    </source>
</evidence>
<evidence type="ECO:0000313" key="12">
    <source>
        <dbReference type="EMBL" id="AKA75298.1"/>
    </source>
</evidence>
<evidence type="ECO:0000313" key="33">
    <source>
        <dbReference type="Proteomes" id="UP000282269"/>
    </source>
</evidence>
<dbReference type="Proteomes" id="UP000594632">
    <property type="component" value="Chromosome"/>
</dbReference>
<name>A0A0E3JVS8_SACSO</name>
<dbReference type="GO" id="GO:0008233">
    <property type="term" value="F:peptidase activity"/>
    <property type="evidence" value="ECO:0007669"/>
    <property type="project" value="UniProtKB-KW"/>
</dbReference>
<keyword evidence="4" id="KW-0068">Autocatalytic cleavage</keyword>
<dbReference type="GO" id="GO:0004067">
    <property type="term" value="F:asparaginase activity"/>
    <property type="evidence" value="ECO:0007669"/>
    <property type="project" value="UniProtKB-EC"/>
</dbReference>
<dbReference type="EMBL" id="CP033237">
    <property type="protein sequence ID" value="AZF72350.1"/>
    <property type="molecule type" value="Genomic_DNA"/>
</dbReference>
<organism evidence="12 23">
    <name type="scientific">Saccharolobus solfataricus</name>
    <name type="common">Sulfolobus solfataricus</name>
    <dbReference type="NCBI Taxonomy" id="2287"/>
    <lineage>
        <taxon>Archaea</taxon>
        <taxon>Thermoproteota</taxon>
        <taxon>Thermoprotei</taxon>
        <taxon>Sulfolobales</taxon>
        <taxon>Sulfolobaceae</taxon>
        <taxon>Saccharolobus</taxon>
    </lineage>
</organism>
<dbReference type="Proteomes" id="UP000273443">
    <property type="component" value="Chromosome"/>
</dbReference>
<evidence type="ECO:0000313" key="32">
    <source>
        <dbReference type="Proteomes" id="UP000278715"/>
    </source>
</evidence>
<evidence type="ECO:0000313" key="28">
    <source>
        <dbReference type="Proteomes" id="UP000269431"/>
    </source>
</evidence>
<reference evidence="26" key="3">
    <citation type="submission" date="2016-04" db="EMBL/GenBank/DDBJ databases">
        <authorList>
            <person name="Shah S.A."/>
            <person name="Garrett R.A."/>
        </authorList>
    </citation>
    <scope>NUCLEOTIDE SEQUENCE [LARGE SCALE GENOMIC DNA]</scope>
    <source>
        <strain evidence="26">ATCC 35091 / DSM 1616 / JCM 8930 / NBRC 15331 / P1</strain>
    </source>
</reference>
<dbReference type="RefSeq" id="WP_009989505.1">
    <property type="nucleotide sequence ID" value="NZ_CP011055.2"/>
</dbReference>
<dbReference type="EC" id="3.5.1.1" evidence="1"/>
<evidence type="ECO:0000313" key="25">
    <source>
        <dbReference type="Proteomes" id="UP000033106"/>
    </source>
</evidence>
<evidence type="ECO:0000313" key="15">
    <source>
        <dbReference type="EMBL" id="AZF69730.1"/>
    </source>
</evidence>
<evidence type="ECO:0000313" key="20">
    <source>
        <dbReference type="EMBL" id="AZF82791.1"/>
    </source>
</evidence>
<sequence>MRYNLPVLVVHGGAGSWQIADQDKAKLTISEALERGYYEFRKGSAIEAVVEAIYYMEESGVFDAGKGSVRNSAGYIEMDAGIMVGNTLQVGGIMGLREGSAIKKALEILFQNRHVLMIGSNYNSSNSNNSAIYESKVSGDTVGAVALDQHGNLVAGTSTGGIKGKLPGRVGDSPIPGAGYYATSNVAVSSTGIGEIILRILPAKEVDILVSLGFTIDDALRAVVNKVTKTFGKDNIGMIGLDKYGNASAYYNTKGMARGVISSDGVKKVYVFEGDI</sequence>
<dbReference type="PANTHER" id="PTHR10188:SF6">
    <property type="entry name" value="N(4)-(BETA-N-ACETYLGLUCOSAMINYL)-L-ASPARAGINASE"/>
    <property type="match status" value="1"/>
</dbReference>
<dbReference type="SUPFAM" id="SSF56235">
    <property type="entry name" value="N-terminal nucleophile aminohydrolases (Ntn hydrolases)"/>
    <property type="match status" value="1"/>
</dbReference>
<evidence type="ECO:0000313" key="34">
    <source>
        <dbReference type="Proteomes" id="UP000594632"/>
    </source>
</evidence>
<evidence type="ECO:0000256" key="10">
    <source>
        <dbReference type="PIRSR" id="PIRSR600246-3"/>
    </source>
</evidence>
<dbReference type="EMBL" id="LT549890">
    <property type="protein sequence ID" value="SAI86035.1"/>
    <property type="molecule type" value="Genomic_DNA"/>
</dbReference>
<dbReference type="SMR" id="A0A0E3JVS8"/>
<evidence type="ECO:0000256" key="5">
    <source>
        <dbReference type="ARBA" id="ARBA00030414"/>
    </source>
</evidence>
<evidence type="ECO:0000313" key="27">
    <source>
        <dbReference type="Proteomes" id="UP000267993"/>
    </source>
</evidence>
<dbReference type="AlphaFoldDB" id="A0A0E3JVS8"/>
<dbReference type="KEGG" id="ssol:SULB_0155"/>
<dbReference type="Proteomes" id="UP000269431">
    <property type="component" value="Chromosome"/>
</dbReference>
<keyword evidence="3" id="KW-0378">Hydrolase</keyword>
<dbReference type="Gene3D" id="3.60.20.30">
    <property type="entry name" value="(Glycosyl)asparaginase"/>
    <property type="match status" value="1"/>
</dbReference>
<evidence type="ECO:0000256" key="6">
    <source>
        <dbReference type="ARBA" id="ARBA00044776"/>
    </source>
</evidence>
<dbReference type="Proteomes" id="UP000033057">
    <property type="component" value="Chromosome"/>
</dbReference>
<evidence type="ECO:0000313" key="11">
    <source>
        <dbReference type="EMBL" id="AKA72599.1"/>
    </source>
</evidence>
<accession>A0A0E3JVS8</accession>
<dbReference type="KEGG" id="ssof:SULC_0154"/>
<evidence type="ECO:0000313" key="29">
    <source>
        <dbReference type="Proteomes" id="UP000273194"/>
    </source>
</evidence>
<dbReference type="Proteomes" id="UP000076770">
    <property type="component" value="Chromosome i"/>
</dbReference>
<evidence type="ECO:0000313" key="22">
    <source>
        <dbReference type="EMBL" id="SAI86035.1"/>
    </source>
</evidence>
<gene>
    <name evidence="21" type="ORF">HFC64_07115</name>
    <name evidence="22" type="ORF">SSOP1_2481</name>
    <name evidence="13" type="ORF">SULA_0154</name>
    <name evidence="11" type="ORF">SULB_0155</name>
    <name evidence="12" type="ORF">SULC_0154</name>
    <name evidence="14" type="ORF">SULG_00785</name>
    <name evidence="15" type="ORF">SULH_00785</name>
    <name evidence="16" type="ORF">SULI_00785</name>
    <name evidence="17" type="ORF">SULM_00785</name>
    <name evidence="18" type="ORF">SULN_00785</name>
    <name evidence="19" type="ORF">SULO_00795</name>
    <name evidence="20" type="ORF">SULZ_00795</name>
</gene>
<reference evidence="27 28" key="4">
    <citation type="journal article" date="2018" name="Proc. Natl. Acad. Sci. U.S.A.">
        <title>Nonmutational mechanism of inheritance in the Archaeon Sulfolobus solfataricus.</title>
        <authorList>
            <person name="Payne S."/>
            <person name="McCarthy S."/>
            <person name="Johnson T."/>
            <person name="North E."/>
            <person name="Blum P."/>
        </authorList>
    </citation>
    <scope>NUCLEOTIDE SEQUENCE [LARGE SCALE GENOMIC DNA]</scope>
    <source>
        <strain evidence="15 27">SARC-H</strain>
        <strain evidence="16 31">SARC-I</strain>
        <strain evidence="18 32">SARC-N</strain>
        <strain evidence="19 33">SARC-O</strain>
        <strain evidence="20 28">SUL120</strain>
        <strain evidence="14 29">SULG</strain>
        <strain evidence="17 30">SULM</strain>
    </source>
</reference>
<dbReference type="Proteomes" id="UP000267993">
    <property type="component" value="Chromosome"/>
</dbReference>
<dbReference type="EMBL" id="CP011055">
    <property type="protein sequence ID" value="AKA72599.1"/>
    <property type="molecule type" value="Genomic_DNA"/>
</dbReference>
<dbReference type="KEGG" id="ssoa:SULA_0154"/>
<feature type="binding site" evidence="9">
    <location>
        <begin position="191"/>
        <end position="194"/>
    </location>
    <ligand>
        <name>substrate</name>
    </ligand>
</feature>
<evidence type="ECO:0000313" key="21">
    <source>
        <dbReference type="EMBL" id="QPG49615.1"/>
    </source>
</evidence>
<dbReference type="EMBL" id="CP033240">
    <property type="protein sequence ID" value="AZF80185.1"/>
    <property type="molecule type" value="Genomic_DNA"/>
</dbReference>
<dbReference type="EMBL" id="CP011057">
    <property type="protein sequence ID" value="AKA77991.1"/>
    <property type="molecule type" value="Genomic_DNA"/>
</dbReference>
<evidence type="ECO:0000313" key="26">
    <source>
        <dbReference type="Proteomes" id="UP000076770"/>
    </source>
</evidence>
<dbReference type="GO" id="GO:0005737">
    <property type="term" value="C:cytoplasm"/>
    <property type="evidence" value="ECO:0007669"/>
    <property type="project" value="TreeGrafter"/>
</dbReference>
<feature type="binding site" evidence="9">
    <location>
        <begin position="169"/>
        <end position="172"/>
    </location>
    <ligand>
        <name>substrate</name>
    </ligand>
</feature>
<evidence type="ECO:0000256" key="3">
    <source>
        <dbReference type="ARBA" id="ARBA00022801"/>
    </source>
</evidence>
<dbReference type="CDD" id="cd14950">
    <property type="entry name" value="Asparaginase_2_like_2"/>
    <property type="match status" value="1"/>
</dbReference>
<dbReference type="GeneID" id="1453828"/>
<dbReference type="Proteomes" id="UP000275843">
    <property type="component" value="Chromosome"/>
</dbReference>
<evidence type="ECO:0000256" key="4">
    <source>
        <dbReference type="ARBA" id="ARBA00022813"/>
    </source>
</evidence>
<dbReference type="GeneID" id="44128075"/>
<dbReference type="Proteomes" id="UP000282269">
    <property type="component" value="Chromosome"/>
</dbReference>
<proteinExistence type="predicted"/>
<dbReference type="EMBL" id="CP033239">
    <property type="protein sequence ID" value="AZF77577.1"/>
    <property type="molecule type" value="Genomic_DNA"/>
</dbReference>
<dbReference type="Proteomes" id="UP000278715">
    <property type="component" value="Chromosome"/>
</dbReference>
<feature type="active site" description="Nucleophile" evidence="8">
    <location>
        <position position="141"/>
    </location>
</feature>
<evidence type="ECO:0000313" key="31">
    <source>
        <dbReference type="Proteomes" id="UP000275843"/>
    </source>
</evidence>
<reference evidence="21 34" key="6">
    <citation type="journal article" date="2020" name="Nat. Commun.">
        <title>The structures of two archaeal type IV pili illuminate evolutionary relationships.</title>
        <authorList>
            <person name="Wang F."/>
            <person name="Baquero D.P."/>
            <person name="Su Z."/>
            <person name="Beltran L.C."/>
            <person name="Prangishvili D."/>
            <person name="Krupovic M."/>
            <person name="Egelman E.H."/>
        </authorList>
    </citation>
    <scope>NUCLEOTIDE SEQUENCE [LARGE SCALE GENOMIC DNA]</scope>
    <source>
        <strain evidence="21 34">POZ149</strain>
    </source>
</reference>
<evidence type="ECO:0000256" key="2">
    <source>
        <dbReference type="ARBA" id="ARBA00022670"/>
    </source>
</evidence>
<dbReference type="OrthoDB" id="18230at2157"/>
<evidence type="ECO:0000313" key="16">
    <source>
        <dbReference type="EMBL" id="AZF72350.1"/>
    </source>
</evidence>
<reference evidence="23 24" key="1">
    <citation type="journal article" date="2015" name="Genome Announc.">
        <title>Complete Genome Sequence of Sulfolobus solfataricus Strain 98/2 and Evolved Derivatives.</title>
        <authorList>
            <person name="McCarthy S."/>
            <person name="Gradnigo J."/>
            <person name="Johnson T."/>
            <person name="Payne S."/>
            <person name="Lipzen A."/>
            <person name="Martin J."/>
            <person name="Schackwitz W."/>
            <person name="Moriyama E."/>
            <person name="Blum P."/>
        </authorList>
    </citation>
    <scope>NUCLEOTIDE SEQUENCE [LARGE SCALE GENOMIC DNA]</scope>
    <source>
        <strain evidence="23">98/2 SULC</strain>
        <strain evidence="11">SARC-B</strain>
        <strain evidence="12">SARC-C</strain>
        <strain evidence="13 25">SULA</strain>
        <strain evidence="24">SULB</strain>
    </source>
</reference>
<dbReference type="Proteomes" id="UP000033106">
    <property type="component" value="Chromosome"/>
</dbReference>
<evidence type="ECO:0000313" key="13">
    <source>
        <dbReference type="EMBL" id="AKA77991.1"/>
    </source>
</evidence>